<comment type="caution">
    <text evidence="3">The sequence shown here is derived from an EMBL/GenBank/DDBJ whole genome shotgun (WGS) entry which is preliminary data.</text>
</comment>
<evidence type="ECO:0000313" key="4">
    <source>
        <dbReference type="Proteomes" id="UP001549251"/>
    </source>
</evidence>
<keyword evidence="2" id="KW-0472">Membrane</keyword>
<protein>
    <recommendedName>
        <fullName evidence="5">DUF3619 domain-containing protein</fullName>
    </recommendedName>
</protein>
<keyword evidence="2" id="KW-0812">Transmembrane</keyword>
<reference evidence="3 4" key="1">
    <citation type="submission" date="2024-06" db="EMBL/GenBank/DDBJ databases">
        <title>Sorghum-associated microbial communities from plants grown in Nebraska, USA.</title>
        <authorList>
            <person name="Schachtman D."/>
        </authorList>
    </citation>
    <scope>NUCLEOTIDE SEQUENCE [LARGE SCALE GENOMIC DNA]</scope>
    <source>
        <strain evidence="3 4">1757</strain>
    </source>
</reference>
<keyword evidence="4" id="KW-1185">Reference proteome</keyword>
<evidence type="ECO:0008006" key="5">
    <source>
        <dbReference type="Google" id="ProtNLM"/>
    </source>
</evidence>
<name>A0ABV2PUZ2_9GAMM</name>
<sequence>MTSPDEHFEQRARELWREAAQRIDPATAGRLRAARRQALETASAPAHRAVRWLIPTGAFAAIALAAMMVWQPLPQHHATSAMHAASTADDLDSELPPDADKTDPNLYQNLDFYGWLASTDSHTATR</sequence>
<evidence type="ECO:0000313" key="3">
    <source>
        <dbReference type="EMBL" id="MET4568502.1"/>
    </source>
</evidence>
<keyword evidence="2" id="KW-1133">Transmembrane helix</keyword>
<dbReference type="RefSeq" id="WP_354547330.1">
    <property type="nucleotide sequence ID" value="NZ_JBEPSD010000001.1"/>
</dbReference>
<feature type="transmembrane region" description="Helical" evidence="2">
    <location>
        <begin position="52"/>
        <end position="70"/>
    </location>
</feature>
<dbReference type="EMBL" id="JBEPSD010000001">
    <property type="protein sequence ID" value="MET4568502.1"/>
    <property type="molecule type" value="Genomic_DNA"/>
</dbReference>
<evidence type="ECO:0000256" key="1">
    <source>
        <dbReference type="SAM" id="MobiDB-lite"/>
    </source>
</evidence>
<organism evidence="3 4">
    <name type="scientific">Rhodanobacter soli</name>
    <dbReference type="NCBI Taxonomy" id="590609"/>
    <lineage>
        <taxon>Bacteria</taxon>
        <taxon>Pseudomonadati</taxon>
        <taxon>Pseudomonadota</taxon>
        <taxon>Gammaproteobacteria</taxon>
        <taxon>Lysobacterales</taxon>
        <taxon>Rhodanobacteraceae</taxon>
        <taxon>Rhodanobacter</taxon>
    </lineage>
</organism>
<gene>
    <name evidence="3" type="ORF">ABIE04_000829</name>
</gene>
<feature type="region of interest" description="Disordered" evidence="1">
    <location>
        <begin position="77"/>
        <end position="104"/>
    </location>
</feature>
<proteinExistence type="predicted"/>
<evidence type="ECO:0000256" key="2">
    <source>
        <dbReference type="SAM" id="Phobius"/>
    </source>
</evidence>
<dbReference type="Proteomes" id="UP001549251">
    <property type="component" value="Unassembled WGS sequence"/>
</dbReference>
<accession>A0ABV2PUZ2</accession>
<feature type="compositionally biased region" description="Low complexity" evidence="1">
    <location>
        <begin position="77"/>
        <end position="88"/>
    </location>
</feature>